<evidence type="ECO:0000313" key="2">
    <source>
        <dbReference type="Proteomes" id="UP000198362"/>
    </source>
</evidence>
<organism evidence="1 2">
    <name type="scientific">Asanoa hainanensis</name>
    <dbReference type="NCBI Taxonomy" id="560556"/>
    <lineage>
        <taxon>Bacteria</taxon>
        <taxon>Bacillati</taxon>
        <taxon>Actinomycetota</taxon>
        <taxon>Actinomycetes</taxon>
        <taxon>Micromonosporales</taxon>
        <taxon>Micromonosporaceae</taxon>
        <taxon>Asanoa</taxon>
    </lineage>
</organism>
<evidence type="ECO:0000313" key="1">
    <source>
        <dbReference type="EMBL" id="SNT65638.1"/>
    </source>
</evidence>
<dbReference type="RefSeq" id="WP_089255314.1">
    <property type="nucleotide sequence ID" value="NZ_FZPH01000024.1"/>
</dbReference>
<dbReference type="Proteomes" id="UP000198362">
    <property type="component" value="Unassembled WGS sequence"/>
</dbReference>
<name>A0A239PG92_9ACTN</name>
<dbReference type="EMBL" id="FZPH01000024">
    <property type="protein sequence ID" value="SNT65638.1"/>
    <property type="molecule type" value="Genomic_DNA"/>
</dbReference>
<reference evidence="1 2" key="1">
    <citation type="submission" date="2017-06" db="EMBL/GenBank/DDBJ databases">
        <authorList>
            <person name="Kim H.J."/>
            <person name="Triplett B.A."/>
        </authorList>
    </citation>
    <scope>NUCLEOTIDE SEQUENCE [LARGE SCALE GENOMIC DNA]</scope>
    <source>
        <strain evidence="1 2">CGMCC 4.5593</strain>
    </source>
</reference>
<dbReference type="AlphaFoldDB" id="A0A239PG92"/>
<protein>
    <recommendedName>
        <fullName evidence="3">Secreted protein</fullName>
    </recommendedName>
</protein>
<dbReference type="OrthoDB" id="3208544at2"/>
<accession>A0A239PG92</accession>
<proteinExistence type="predicted"/>
<sequence length="252" mass="27139">MTDLAINLVASALAAVAAWLVQRAVSYRRLARMRGFFGLHKGAPSLLIAGRHWSSPKVSSVHRSDMGAIVELGAIVKECGAVADLVPAAEAPKELGKVTEFCIGGPESNPRTGAHLAALMPGVRVTTFEDADETVPIFVGTDRYDRLPHEQAHVLLARALPTTHPIFLLVGQTALSNLAAARYLAAHHRELQRQYGDKAPFCLVLKIRQPGAYGPDLVELVADGTAAAFDGSAAPPALPRPRREWWVRGRRP</sequence>
<gene>
    <name evidence="1" type="ORF">SAMN05421812_12487</name>
</gene>
<evidence type="ECO:0008006" key="3">
    <source>
        <dbReference type="Google" id="ProtNLM"/>
    </source>
</evidence>
<keyword evidence="2" id="KW-1185">Reference proteome</keyword>